<proteinExistence type="inferred from homology"/>
<name>A0AAD8UY69_9PEZI</name>
<keyword evidence="3 6" id="KW-1133">Transmembrane helix</keyword>
<keyword evidence="9" id="KW-1185">Reference proteome</keyword>
<feature type="transmembrane region" description="Helical" evidence="6">
    <location>
        <begin position="237"/>
        <end position="260"/>
    </location>
</feature>
<dbReference type="InterPro" id="IPR049326">
    <property type="entry name" value="Rhodopsin_dom_fungi"/>
</dbReference>
<feature type="domain" description="Rhodopsin" evidence="7">
    <location>
        <begin position="30"/>
        <end position="268"/>
    </location>
</feature>
<evidence type="ECO:0000256" key="1">
    <source>
        <dbReference type="ARBA" id="ARBA00004141"/>
    </source>
</evidence>
<comment type="subcellular location">
    <subcellularLocation>
        <location evidence="1">Membrane</location>
        <topology evidence="1">Multi-pass membrane protein</topology>
    </subcellularLocation>
</comment>
<dbReference type="PANTHER" id="PTHR33048">
    <property type="entry name" value="PTH11-LIKE INTEGRAL MEMBRANE PROTEIN (AFU_ORTHOLOGUE AFUA_5G11245)"/>
    <property type="match status" value="1"/>
</dbReference>
<feature type="transmembrane region" description="Helical" evidence="6">
    <location>
        <begin position="204"/>
        <end position="225"/>
    </location>
</feature>
<dbReference type="PANTHER" id="PTHR33048:SF123">
    <property type="entry name" value="INTEGRAL MEMBRANE PROTEIN"/>
    <property type="match status" value="1"/>
</dbReference>
<dbReference type="RefSeq" id="XP_060409038.1">
    <property type="nucleotide sequence ID" value="XM_060558970.1"/>
</dbReference>
<evidence type="ECO:0000256" key="4">
    <source>
        <dbReference type="ARBA" id="ARBA00023136"/>
    </source>
</evidence>
<keyword evidence="2 6" id="KW-0812">Transmembrane</keyword>
<feature type="transmembrane region" description="Helical" evidence="6">
    <location>
        <begin position="90"/>
        <end position="112"/>
    </location>
</feature>
<feature type="transmembrane region" description="Helical" evidence="6">
    <location>
        <begin position="12"/>
        <end position="34"/>
    </location>
</feature>
<evidence type="ECO:0000259" key="7">
    <source>
        <dbReference type="Pfam" id="PF20684"/>
    </source>
</evidence>
<dbReference type="Pfam" id="PF20684">
    <property type="entry name" value="Fung_rhodopsin"/>
    <property type="match status" value="1"/>
</dbReference>
<dbReference type="GeneID" id="85443210"/>
<evidence type="ECO:0000256" key="2">
    <source>
        <dbReference type="ARBA" id="ARBA00022692"/>
    </source>
</evidence>
<evidence type="ECO:0000256" key="3">
    <source>
        <dbReference type="ARBA" id="ARBA00022989"/>
    </source>
</evidence>
<protein>
    <recommendedName>
        <fullName evidence="7">Rhodopsin domain-containing protein</fullName>
    </recommendedName>
</protein>
<sequence>MEHLPTDTRISLIVGVTSASIGLIGIFMGVRVYIRGYLMRAWKLDDTMFICSAFLAVAQIALIKCGAIYGALGRHIWTVTPSMIKKDAPFLVAASLMYQVAFPFVKATYLAQHRRAFALPNIKLLCDVFLGVLFLISTSLLILGGVATRGFTDPDPNKLPNVKSTGFIVFNYLSGASNLVTGIIVFMLPIILVGRMRLAALQKAGLIASFGVGIFTCALSVMRIISMQLGLGSSDEYYEIVPLTLLGVAELTSAIVCACLPLMRPLLACAGTTGYRGKGSREPLSSEFGESANRMRQRHDVLPIHSPATPTFSATL</sequence>
<accession>A0AAD8UY69</accession>
<organism evidence="8 9">
    <name type="scientific">Colletotrichum navitas</name>
    <dbReference type="NCBI Taxonomy" id="681940"/>
    <lineage>
        <taxon>Eukaryota</taxon>
        <taxon>Fungi</taxon>
        <taxon>Dikarya</taxon>
        <taxon>Ascomycota</taxon>
        <taxon>Pezizomycotina</taxon>
        <taxon>Sordariomycetes</taxon>
        <taxon>Hypocreomycetidae</taxon>
        <taxon>Glomerellales</taxon>
        <taxon>Glomerellaceae</taxon>
        <taxon>Colletotrichum</taxon>
        <taxon>Colletotrichum graminicola species complex</taxon>
    </lineage>
</organism>
<dbReference type="InterPro" id="IPR052337">
    <property type="entry name" value="SAT4-like"/>
</dbReference>
<evidence type="ECO:0000256" key="5">
    <source>
        <dbReference type="ARBA" id="ARBA00038359"/>
    </source>
</evidence>
<evidence type="ECO:0000313" key="8">
    <source>
        <dbReference type="EMBL" id="KAK1573416.1"/>
    </source>
</evidence>
<dbReference type="AlphaFoldDB" id="A0AAD8UY69"/>
<dbReference type="EMBL" id="JAHLJV010000092">
    <property type="protein sequence ID" value="KAK1573416.1"/>
    <property type="molecule type" value="Genomic_DNA"/>
</dbReference>
<comment type="caution">
    <text evidence="8">The sequence shown here is derived from an EMBL/GenBank/DDBJ whole genome shotgun (WGS) entry which is preliminary data.</text>
</comment>
<keyword evidence="4 6" id="KW-0472">Membrane</keyword>
<comment type="similarity">
    <text evidence="5">Belongs to the SAT4 family.</text>
</comment>
<feature type="transmembrane region" description="Helical" evidence="6">
    <location>
        <begin position="46"/>
        <end position="70"/>
    </location>
</feature>
<reference evidence="8" key="1">
    <citation type="submission" date="2021-06" db="EMBL/GenBank/DDBJ databases">
        <title>Comparative genomics, transcriptomics and evolutionary studies reveal genomic signatures of adaptation to plant cell wall in hemibiotrophic fungi.</title>
        <authorList>
            <consortium name="DOE Joint Genome Institute"/>
            <person name="Baroncelli R."/>
            <person name="Diaz J.F."/>
            <person name="Benocci T."/>
            <person name="Peng M."/>
            <person name="Battaglia E."/>
            <person name="Haridas S."/>
            <person name="Andreopoulos W."/>
            <person name="Labutti K."/>
            <person name="Pangilinan J."/>
            <person name="Floch G.L."/>
            <person name="Makela M.R."/>
            <person name="Henrissat B."/>
            <person name="Grigoriev I.V."/>
            <person name="Crouch J.A."/>
            <person name="De Vries R.P."/>
            <person name="Sukno S.A."/>
            <person name="Thon M.R."/>
        </authorList>
    </citation>
    <scope>NUCLEOTIDE SEQUENCE</scope>
    <source>
        <strain evidence="8">CBS 125086</strain>
    </source>
</reference>
<dbReference type="Proteomes" id="UP001230504">
    <property type="component" value="Unassembled WGS sequence"/>
</dbReference>
<gene>
    <name evidence="8" type="ORF">LY79DRAFT_568481</name>
</gene>
<feature type="transmembrane region" description="Helical" evidence="6">
    <location>
        <begin position="167"/>
        <end position="192"/>
    </location>
</feature>
<evidence type="ECO:0000256" key="6">
    <source>
        <dbReference type="SAM" id="Phobius"/>
    </source>
</evidence>
<feature type="transmembrane region" description="Helical" evidence="6">
    <location>
        <begin position="124"/>
        <end position="147"/>
    </location>
</feature>
<dbReference type="GO" id="GO:0016020">
    <property type="term" value="C:membrane"/>
    <property type="evidence" value="ECO:0007669"/>
    <property type="project" value="UniProtKB-SubCell"/>
</dbReference>
<evidence type="ECO:0000313" key="9">
    <source>
        <dbReference type="Proteomes" id="UP001230504"/>
    </source>
</evidence>